<evidence type="ECO:0000313" key="2">
    <source>
        <dbReference type="Proteomes" id="UP000638313"/>
    </source>
</evidence>
<evidence type="ECO:0000313" key="1">
    <source>
        <dbReference type="EMBL" id="GHF37188.1"/>
    </source>
</evidence>
<dbReference type="Proteomes" id="UP000638313">
    <property type="component" value="Unassembled WGS sequence"/>
</dbReference>
<dbReference type="AlphaFoldDB" id="A0A919B142"/>
<name>A0A919B142_9ACTN</name>
<sequence>MGNSKSLDYTPRVQEIDIAKGQAKELSSEIYDALGLQGQVSKSGPGVSPCDQDPEVLYKVFHPWSVWGVSEQDMERSMQRLKDDLPRRGWKVVEFGPGNTGARYLELTANSTRRQFSVNITFIDARRSAPGSPSSRKYNPSGIRVHLTSACFRVPEGNKIDQY</sequence>
<protein>
    <submittedName>
        <fullName evidence="1">Uncharacterized protein</fullName>
    </submittedName>
</protein>
<comment type="caution">
    <text evidence="1">The sequence shown here is derived from an EMBL/GenBank/DDBJ whole genome shotgun (WGS) entry which is preliminary data.</text>
</comment>
<reference evidence="1" key="1">
    <citation type="journal article" date="2014" name="Int. J. Syst. Evol. Microbiol.">
        <title>Complete genome sequence of Corynebacterium casei LMG S-19264T (=DSM 44701T), isolated from a smear-ripened cheese.</title>
        <authorList>
            <consortium name="US DOE Joint Genome Institute (JGI-PGF)"/>
            <person name="Walter F."/>
            <person name="Albersmeier A."/>
            <person name="Kalinowski J."/>
            <person name="Ruckert C."/>
        </authorList>
    </citation>
    <scope>NUCLEOTIDE SEQUENCE</scope>
    <source>
        <strain evidence="1">JCM 4059</strain>
    </source>
</reference>
<keyword evidence="2" id="KW-1185">Reference proteome</keyword>
<dbReference type="EMBL" id="BNBD01000002">
    <property type="protein sequence ID" value="GHF37188.1"/>
    <property type="molecule type" value="Genomic_DNA"/>
</dbReference>
<gene>
    <name evidence="1" type="ORF">GCM10010218_18440</name>
</gene>
<proteinExistence type="predicted"/>
<organism evidence="1 2">
    <name type="scientific">Streptomyces mashuensis</name>
    <dbReference type="NCBI Taxonomy" id="33904"/>
    <lineage>
        <taxon>Bacteria</taxon>
        <taxon>Bacillati</taxon>
        <taxon>Actinomycetota</taxon>
        <taxon>Actinomycetes</taxon>
        <taxon>Kitasatosporales</taxon>
        <taxon>Streptomycetaceae</taxon>
        <taxon>Streptomyces</taxon>
    </lineage>
</organism>
<reference evidence="1" key="2">
    <citation type="submission" date="2020-09" db="EMBL/GenBank/DDBJ databases">
        <authorList>
            <person name="Sun Q."/>
            <person name="Ohkuma M."/>
        </authorList>
    </citation>
    <scope>NUCLEOTIDE SEQUENCE</scope>
    <source>
        <strain evidence="1">JCM 4059</strain>
    </source>
</reference>
<accession>A0A919B142</accession>